<evidence type="ECO:0000259" key="4">
    <source>
        <dbReference type="Pfam" id="PF13828"/>
    </source>
</evidence>
<evidence type="ECO:0000313" key="6">
    <source>
        <dbReference type="Proteomes" id="UP000298218"/>
    </source>
</evidence>
<evidence type="ECO:0000256" key="1">
    <source>
        <dbReference type="SAM" id="MobiDB-lite"/>
    </source>
</evidence>
<dbReference type="Proteomes" id="UP000298218">
    <property type="component" value="Unassembled WGS sequence"/>
</dbReference>
<dbReference type="OrthoDB" id="117402at2"/>
<dbReference type="Pfam" id="PF13462">
    <property type="entry name" value="Thioredoxin_4"/>
    <property type="match status" value="1"/>
</dbReference>
<dbReference type="RefSeq" id="WP_134171681.1">
    <property type="nucleotide sequence ID" value="NZ_SODI01000001.1"/>
</dbReference>
<evidence type="ECO:0000256" key="2">
    <source>
        <dbReference type="SAM" id="Phobius"/>
    </source>
</evidence>
<feature type="domain" description="DUF4190" evidence="4">
    <location>
        <begin position="26"/>
        <end position="78"/>
    </location>
</feature>
<dbReference type="Gene3D" id="3.40.30.10">
    <property type="entry name" value="Glutaredoxin"/>
    <property type="match status" value="1"/>
</dbReference>
<dbReference type="CDD" id="cd02972">
    <property type="entry name" value="DsbA_family"/>
    <property type="match status" value="1"/>
</dbReference>
<reference evidence="5 6" key="1">
    <citation type="submission" date="2019-03" db="EMBL/GenBank/DDBJ databases">
        <title>Genomics of glacier-inhabiting Cryobacterium strains.</title>
        <authorList>
            <person name="Liu Q."/>
            <person name="Xin Y.-H."/>
        </authorList>
    </citation>
    <scope>NUCLEOTIDE SEQUENCE [LARGE SCALE GENOMIC DNA]</scope>
    <source>
        <strain evidence="5 6">CGMCC 1.4292</strain>
    </source>
</reference>
<feature type="domain" description="Thioredoxin-like fold" evidence="3">
    <location>
        <begin position="147"/>
        <end position="304"/>
    </location>
</feature>
<dbReference type="InterPro" id="IPR036249">
    <property type="entry name" value="Thioredoxin-like_sf"/>
</dbReference>
<feature type="region of interest" description="Disordered" evidence="1">
    <location>
        <begin position="108"/>
        <end position="129"/>
    </location>
</feature>
<dbReference type="SUPFAM" id="SSF52833">
    <property type="entry name" value="Thioredoxin-like"/>
    <property type="match status" value="1"/>
</dbReference>
<comment type="caution">
    <text evidence="5">The sequence shown here is derived from an EMBL/GenBank/DDBJ whole genome shotgun (WGS) entry which is preliminary data.</text>
</comment>
<evidence type="ECO:0000313" key="5">
    <source>
        <dbReference type="EMBL" id="TFD80374.1"/>
    </source>
</evidence>
<keyword evidence="2" id="KW-0472">Membrane</keyword>
<dbReference type="InterPro" id="IPR025241">
    <property type="entry name" value="DUF4190"/>
</dbReference>
<evidence type="ECO:0000259" key="3">
    <source>
        <dbReference type="Pfam" id="PF13462"/>
    </source>
</evidence>
<feature type="transmembrane region" description="Helical" evidence="2">
    <location>
        <begin position="61"/>
        <end position="88"/>
    </location>
</feature>
<organism evidence="5 6">
    <name type="scientific">Cryobacterium psychrophilum</name>
    <dbReference type="NCBI Taxonomy" id="41988"/>
    <lineage>
        <taxon>Bacteria</taxon>
        <taxon>Bacillati</taxon>
        <taxon>Actinomycetota</taxon>
        <taxon>Actinomycetes</taxon>
        <taxon>Micrococcales</taxon>
        <taxon>Microbacteriaceae</taxon>
        <taxon>Cryobacterium</taxon>
    </lineage>
</organism>
<gene>
    <name evidence="5" type="ORF">E3T53_04660</name>
</gene>
<name>A0A4Y8KVL2_9MICO</name>
<dbReference type="InterPro" id="IPR012336">
    <property type="entry name" value="Thioredoxin-like_fold"/>
</dbReference>
<sequence>MTSTGPDQPEPPAQPFPQAPKTNTLAVVSLALSFFIGVIAIVTGFLALAQIRARGEAGRGLALAGIIIGSVATVFTALVVVLMVVFAATMGTVFVAALNGIPHGLPSSASPTPHAGSPNAPDASTEPSGKVGTADFDAGYLTVGTGPVTIDVYFDPMCPFCRQFEQTNGGSLALAATNDAITLRLHSMTFLDRLSQGTDYSTRASSALTCQATLNPELTLDYLAALFANQPAEDTEGLSDDELVALVPGGASISDCLTSGAYDAWSQANTEAAVTGPLDGAEIPAISGTPTVLVDGAVYRGSLTDPVEFAQFVTGAFTP</sequence>
<keyword evidence="2" id="KW-0812">Transmembrane</keyword>
<proteinExistence type="predicted"/>
<dbReference type="AlphaFoldDB" id="A0A4Y8KVL2"/>
<feature type="transmembrane region" description="Helical" evidence="2">
    <location>
        <begin position="25"/>
        <end position="49"/>
    </location>
</feature>
<accession>A0A4Y8KVL2</accession>
<dbReference type="EMBL" id="SOHQ01000015">
    <property type="protein sequence ID" value="TFD80374.1"/>
    <property type="molecule type" value="Genomic_DNA"/>
</dbReference>
<keyword evidence="6" id="KW-1185">Reference proteome</keyword>
<dbReference type="Pfam" id="PF13828">
    <property type="entry name" value="DUF4190"/>
    <property type="match status" value="1"/>
</dbReference>
<protein>
    <submittedName>
        <fullName evidence="5">DUF4190 domain-containing protein</fullName>
    </submittedName>
</protein>
<keyword evidence="2" id="KW-1133">Transmembrane helix</keyword>